<dbReference type="Pfam" id="PF20215">
    <property type="entry name" value="DUF6575"/>
    <property type="match status" value="1"/>
</dbReference>
<comment type="caution">
    <text evidence="2">The sequence shown here is derived from an EMBL/GenBank/DDBJ whole genome shotgun (WGS) entry which is preliminary data.</text>
</comment>
<organism evidence="2 3">
    <name type="scientific">Escherichia coli</name>
    <dbReference type="NCBI Taxonomy" id="562"/>
    <lineage>
        <taxon>Bacteria</taxon>
        <taxon>Pseudomonadati</taxon>
        <taxon>Pseudomonadota</taxon>
        <taxon>Gammaproteobacteria</taxon>
        <taxon>Enterobacterales</taxon>
        <taxon>Enterobacteriaceae</taxon>
        <taxon>Escherichia</taxon>
    </lineage>
</organism>
<protein>
    <recommendedName>
        <fullName evidence="1">DUF6575 domain-containing protein</fullName>
    </recommendedName>
</protein>
<accession>A0A8S7Y806</accession>
<evidence type="ECO:0000313" key="3">
    <source>
        <dbReference type="Proteomes" id="UP000519182"/>
    </source>
</evidence>
<sequence length="429" mass="49565">MSNIFLEDSVFGTLYMQKIYEFFEEPKLFSVSNEINSMFVVYWIGDEEDYDKWIIIPISKDRLEHFERKRIDIRSVLVYQEQKLCYQFNIYYEDNHVDEIKINVSELNEKIKIPEPNLYISSVLPVLPNGKIGKEVEFSTHEIHVEKTATSVEPLVLKGVSKLFECFNDFYSSILAAFDEKDVMSPVSGRPGSFVLSFKADKMQQIEPLLKKLNDLILSRKDIIGFVKQNNIDAQMLSALFESVIETSSCFELKSNVTDDIILRVRKTDAEFYSGTLIKMATQVVSSYQVPQANLIEQVFKIVELKWQEKHLNLISTGLDNRHILYYIHAAKILGLLNSNGSVSALGQQLVESDYDKRLRIAARGFETSHCGWAWITWSQAKNLSELDPLTAERFLQDRCISLSSKTIKRRASTLRQWCEKLQPAYQEL</sequence>
<evidence type="ECO:0000313" key="2">
    <source>
        <dbReference type="EMBL" id="EFM1447756.1"/>
    </source>
</evidence>
<proteinExistence type="predicted"/>
<dbReference type="AlphaFoldDB" id="A0A8S7Y806"/>
<reference evidence="2 3" key="1">
    <citation type="submission" date="2020-04" db="EMBL/GenBank/DDBJ databases">
        <authorList>
            <consortium name="GenomeTrakr network: Whole genome sequencing for foodborne pathogen traceback"/>
        </authorList>
    </citation>
    <scope>NUCLEOTIDE SEQUENCE [LARGE SCALE GENOMIC DNA]</scope>
    <source>
        <strain evidence="2 3">PSU-2464</strain>
    </source>
</reference>
<dbReference type="EMBL" id="AATJYL010000047">
    <property type="protein sequence ID" value="EFM1447756.1"/>
    <property type="molecule type" value="Genomic_DNA"/>
</dbReference>
<name>A0A8S7Y806_ECOLX</name>
<dbReference type="RefSeq" id="WP_096932279.1">
    <property type="nucleotide sequence ID" value="NZ_NNVQ01000060.1"/>
</dbReference>
<gene>
    <name evidence="2" type="ORF">HEP34_004183</name>
</gene>
<evidence type="ECO:0000259" key="1">
    <source>
        <dbReference type="Pfam" id="PF20215"/>
    </source>
</evidence>
<dbReference type="InterPro" id="IPR046482">
    <property type="entry name" value="DUF6575"/>
</dbReference>
<feature type="domain" description="DUF6575" evidence="1">
    <location>
        <begin position="3"/>
        <end position="223"/>
    </location>
</feature>
<dbReference type="Proteomes" id="UP000519182">
    <property type="component" value="Unassembled WGS sequence"/>
</dbReference>